<dbReference type="GO" id="GO:0000166">
    <property type="term" value="F:nucleotide binding"/>
    <property type="evidence" value="ECO:0007669"/>
    <property type="project" value="InterPro"/>
</dbReference>
<dbReference type="Gene3D" id="3.40.50.720">
    <property type="entry name" value="NAD(P)-binding Rossmann-like Domain"/>
    <property type="match status" value="1"/>
</dbReference>
<organism evidence="2 3">
    <name type="scientific">Penicillium salamii</name>
    <dbReference type="NCBI Taxonomy" id="1612424"/>
    <lineage>
        <taxon>Eukaryota</taxon>
        <taxon>Fungi</taxon>
        <taxon>Dikarya</taxon>
        <taxon>Ascomycota</taxon>
        <taxon>Pezizomycotina</taxon>
        <taxon>Eurotiomycetes</taxon>
        <taxon>Eurotiomycetidae</taxon>
        <taxon>Eurotiales</taxon>
        <taxon>Aspergillaceae</taxon>
        <taxon>Penicillium</taxon>
    </lineage>
</organism>
<evidence type="ECO:0000313" key="2">
    <source>
        <dbReference type="EMBL" id="CAG8373598.1"/>
    </source>
</evidence>
<dbReference type="InterPro" id="IPR000683">
    <property type="entry name" value="Gfo/Idh/MocA-like_OxRdtase_N"/>
</dbReference>
<evidence type="ECO:0000259" key="1">
    <source>
        <dbReference type="Pfam" id="PF01408"/>
    </source>
</evidence>
<proteinExistence type="predicted"/>
<accession>A0A9W4J786</accession>
<reference evidence="2" key="1">
    <citation type="submission" date="2021-07" db="EMBL/GenBank/DDBJ databases">
        <authorList>
            <person name="Branca A.L. A."/>
        </authorList>
    </citation>
    <scope>NUCLEOTIDE SEQUENCE</scope>
</reference>
<comment type="caution">
    <text evidence="2">The sequence shown here is derived from an EMBL/GenBank/DDBJ whole genome shotgun (WGS) entry which is preliminary data.</text>
</comment>
<dbReference type="EMBL" id="CAJVPD010000229">
    <property type="protein sequence ID" value="CAG8373598.1"/>
    <property type="molecule type" value="Genomic_DNA"/>
</dbReference>
<protein>
    <recommendedName>
        <fullName evidence="1">Gfo/Idh/MocA-like oxidoreductase N-terminal domain-containing protein</fullName>
    </recommendedName>
</protein>
<dbReference type="Pfam" id="PF01408">
    <property type="entry name" value="GFO_IDH_MocA"/>
    <property type="match status" value="1"/>
</dbReference>
<dbReference type="OrthoDB" id="10262986at2759"/>
<feature type="domain" description="Gfo/Idh/MocA-like oxidoreductase N-terminal" evidence="1">
    <location>
        <begin position="6"/>
        <end position="129"/>
    </location>
</feature>
<evidence type="ECO:0000313" key="3">
    <source>
        <dbReference type="Proteomes" id="UP001152592"/>
    </source>
</evidence>
<dbReference type="Proteomes" id="UP001152592">
    <property type="component" value="Unassembled WGS sequence"/>
</dbReference>
<dbReference type="SUPFAM" id="SSF51735">
    <property type="entry name" value="NAD(P)-binding Rossmann-fold domains"/>
    <property type="match status" value="1"/>
</dbReference>
<dbReference type="PANTHER" id="PTHR42840">
    <property type="entry name" value="NAD(P)-BINDING ROSSMANN-FOLD SUPERFAMILY PROTEIN-RELATED"/>
    <property type="match status" value="1"/>
</dbReference>
<gene>
    <name evidence="2" type="ORF">PSALAMII_LOCUS4909</name>
</gene>
<dbReference type="PANTHER" id="PTHR42840:SF7">
    <property type="entry name" value="BINDING ROSSMANN FOLD OXIDOREDUCTASE, PUTATIVE (AFU_ORTHOLOGUE AFUA_4G10190)-RELATED"/>
    <property type="match status" value="1"/>
</dbReference>
<dbReference type="GO" id="GO:0005737">
    <property type="term" value="C:cytoplasm"/>
    <property type="evidence" value="ECO:0007669"/>
    <property type="project" value="TreeGrafter"/>
</dbReference>
<sequence length="384" mass="42528">MSSKIVRVGIIGCGEIAQVVHIPVLGHLSHLFQITYLCDVSQSALAHCQSKVSGAQPQITRDAEELCASPMVDVVFVINSDEYHAAHAILALQHNKHAFIEKPMALNDRDADALISAERASVGRVMIGYMRRYAPAFVDAVKEIGGMDKILYARVRGWSRNFSSNNVFANISRPDIIGPNSTFVGQSGTFPFRATDFNEKDTQDKKTRATDIVRQGLAEAGLEEFDDSMATMWRVLGGLGSHDLSVMREALGMPTGVIGASLKMPFWSAIFQYPSFTVTYESGIDSVPRFDAHLEVYSAEKTVRVQYDSPYVKGLPTTMHAVENVDGVFRESTIRKTYEDSYTLELKELHAMIVEGAPIRTTAQDAKEDLKIFRMLVKAAERKP</sequence>
<dbReference type="AlphaFoldDB" id="A0A9W4J786"/>
<dbReference type="GO" id="GO:0016491">
    <property type="term" value="F:oxidoreductase activity"/>
    <property type="evidence" value="ECO:0007669"/>
    <property type="project" value="TreeGrafter"/>
</dbReference>
<name>A0A9W4J786_9EURO</name>
<dbReference type="Gene3D" id="3.30.360.10">
    <property type="entry name" value="Dihydrodipicolinate Reductase, domain 2"/>
    <property type="match status" value="1"/>
</dbReference>
<dbReference type="GO" id="GO:0006740">
    <property type="term" value="P:NADPH regeneration"/>
    <property type="evidence" value="ECO:0007669"/>
    <property type="project" value="TreeGrafter"/>
</dbReference>
<dbReference type="InterPro" id="IPR036291">
    <property type="entry name" value="NAD(P)-bd_dom_sf"/>
</dbReference>